<proteinExistence type="predicted"/>
<gene>
    <name evidence="2" type="ORF">K0504_06805</name>
</gene>
<dbReference type="Gene3D" id="3.90.550.10">
    <property type="entry name" value="Spore Coat Polysaccharide Biosynthesis Protein SpsA, Chain A"/>
    <property type="match status" value="1"/>
</dbReference>
<protein>
    <submittedName>
        <fullName evidence="2">Glycosyltransferase family 2 protein</fullName>
    </submittedName>
</protein>
<dbReference type="EMBL" id="JAHZSS010000006">
    <property type="protein sequence ID" value="MBW8190738.1"/>
    <property type="molecule type" value="Genomic_DNA"/>
</dbReference>
<dbReference type="PANTHER" id="PTHR43179">
    <property type="entry name" value="RHAMNOSYLTRANSFERASE WBBL"/>
    <property type="match status" value="1"/>
</dbReference>
<dbReference type="Pfam" id="PF00535">
    <property type="entry name" value="Glycos_transf_2"/>
    <property type="match status" value="1"/>
</dbReference>
<sequence>MSSQQSDIIAWQFADDYICSEITPECCYWSFIHAGDRLAANTFAHLSAAMEQRPEAQIFYSDHDYLNLVGERSLPQFKPSWNFDLQLTTNYVGTTGFWQLTLEQLSDILSGRDTIRCALYNLTTACALATSDSGEVTGSKKIVHIPRVLFRLGGQPNSTLNDDVTLTPDNLISLGLPEQPLFDEHGCLRIHWPLPDEKPLVSLIIPTKNALKLVKTCINSILEKSDYDNFEILLVDNQSDDSASLKYFEQLNQHPKIRVLRYDQPFNYSAINNFAVEQAQGEIIALVNNDIEVIDGNWLTEMVSHAVRPGVGCAGAKLFYSDNTIQHAGVIIGYGGVAGHAHKHFPMHHPGYMNRLQAVQNFSAVTAACLVVKKDIYHQVGGLNERDLTVAFNDVDFCLKVQAAGYRNVWTPYARLYHHESVSRGSDQSGAKLKRFEAEINYMKTTWKTDILPDPAYNPNLTLKREDFSLPE</sequence>
<dbReference type="RefSeq" id="WP_220103424.1">
    <property type="nucleotide sequence ID" value="NZ_JAHZSS010000006.1"/>
</dbReference>
<dbReference type="PANTHER" id="PTHR43179:SF7">
    <property type="entry name" value="RHAMNOSYLTRANSFERASE WBBL"/>
    <property type="match status" value="1"/>
</dbReference>
<feature type="domain" description="Glycosyltransferase 2-like" evidence="1">
    <location>
        <begin position="202"/>
        <end position="327"/>
    </location>
</feature>
<organism evidence="2 3">
    <name type="scientific">Neiella holothuriorum</name>
    <dbReference type="NCBI Taxonomy" id="2870530"/>
    <lineage>
        <taxon>Bacteria</taxon>
        <taxon>Pseudomonadati</taxon>
        <taxon>Pseudomonadota</taxon>
        <taxon>Gammaproteobacteria</taxon>
        <taxon>Alteromonadales</taxon>
        <taxon>Echinimonadaceae</taxon>
        <taxon>Neiella</taxon>
    </lineage>
</organism>
<accession>A0ABS7EEJ6</accession>
<comment type="caution">
    <text evidence="2">The sequence shown here is derived from an EMBL/GenBank/DDBJ whole genome shotgun (WGS) entry which is preliminary data.</text>
</comment>
<reference evidence="2" key="1">
    <citation type="submission" date="2021-07" db="EMBL/GenBank/DDBJ databases">
        <title>Neiella marina sp. nov., isolated from the intestinal content of sea cucumber Apostichopus japonicus.</title>
        <authorList>
            <person name="Bai X."/>
        </authorList>
    </citation>
    <scope>NUCLEOTIDE SEQUENCE</scope>
    <source>
        <strain evidence="2">126</strain>
    </source>
</reference>
<keyword evidence="3" id="KW-1185">Reference proteome</keyword>
<dbReference type="SUPFAM" id="SSF53448">
    <property type="entry name" value="Nucleotide-diphospho-sugar transferases"/>
    <property type="match status" value="1"/>
</dbReference>
<dbReference type="CDD" id="cd04186">
    <property type="entry name" value="GT_2_like_c"/>
    <property type="match status" value="1"/>
</dbReference>
<dbReference type="InterPro" id="IPR001173">
    <property type="entry name" value="Glyco_trans_2-like"/>
</dbReference>
<evidence type="ECO:0000259" key="1">
    <source>
        <dbReference type="Pfam" id="PF00535"/>
    </source>
</evidence>
<dbReference type="Proteomes" id="UP001166251">
    <property type="component" value="Unassembled WGS sequence"/>
</dbReference>
<evidence type="ECO:0000313" key="3">
    <source>
        <dbReference type="Proteomes" id="UP001166251"/>
    </source>
</evidence>
<name>A0ABS7EEJ6_9GAMM</name>
<evidence type="ECO:0000313" key="2">
    <source>
        <dbReference type="EMBL" id="MBW8190738.1"/>
    </source>
</evidence>
<dbReference type="InterPro" id="IPR029044">
    <property type="entry name" value="Nucleotide-diphossugar_trans"/>
</dbReference>